<keyword evidence="2" id="KW-0808">Transferase</keyword>
<feature type="domain" description="N-acetyltransferase" evidence="1">
    <location>
        <begin position="9"/>
        <end position="146"/>
    </location>
</feature>
<protein>
    <submittedName>
        <fullName evidence="2">GNAT family N-acetyltransferase</fullName>
        <ecNumber evidence="2">2.3.1.-</ecNumber>
    </submittedName>
</protein>
<dbReference type="Pfam" id="PF13673">
    <property type="entry name" value="Acetyltransf_10"/>
    <property type="match status" value="1"/>
</dbReference>
<dbReference type="InterPro" id="IPR000182">
    <property type="entry name" value="GNAT_dom"/>
</dbReference>
<dbReference type="InterPro" id="IPR016181">
    <property type="entry name" value="Acyl_CoA_acyltransferase"/>
</dbReference>
<reference evidence="2 3" key="1">
    <citation type="submission" date="2023-09" db="EMBL/GenBank/DDBJ databases">
        <authorList>
            <person name="Qi X."/>
        </authorList>
    </citation>
    <scope>NUCLEOTIDE SEQUENCE [LARGE SCALE GENOMIC DNA]</scope>
    <source>
        <strain evidence="2 3">S1-1</strain>
    </source>
</reference>
<sequence>MSIVVVYQVNVVDWKQAKQQLKSVREKVFVYEMRIPYNVEFDRHDRKAYHVLVIEQGSEEPIATGRITSHGEISRVCVVMSKRKSPVGKEVIDALLNIARNNNLSEVYINSSLDAVGYFARHGFETVGSVFMEAGMPRQRMTCSLGQINFKRFYLSH</sequence>
<dbReference type="PROSITE" id="PS51186">
    <property type="entry name" value="GNAT"/>
    <property type="match status" value="1"/>
</dbReference>
<proteinExistence type="predicted"/>
<dbReference type="GO" id="GO:0016746">
    <property type="term" value="F:acyltransferase activity"/>
    <property type="evidence" value="ECO:0007669"/>
    <property type="project" value="UniProtKB-KW"/>
</dbReference>
<dbReference type="SUPFAM" id="SSF55729">
    <property type="entry name" value="Acyl-CoA N-acyltransferases (Nat)"/>
    <property type="match status" value="1"/>
</dbReference>
<dbReference type="EC" id="2.3.1.-" evidence="2"/>
<gene>
    <name evidence="2" type="ORF">RI844_03615</name>
</gene>
<accession>A0ABZ0GRP4</accession>
<evidence type="ECO:0000313" key="3">
    <source>
        <dbReference type="Proteomes" id="UP001301442"/>
    </source>
</evidence>
<name>A0ABZ0GRP4_9GAMM</name>
<keyword evidence="3" id="KW-1185">Reference proteome</keyword>
<dbReference type="Gene3D" id="3.40.630.30">
    <property type="match status" value="1"/>
</dbReference>
<organism evidence="2 3">
    <name type="scientific">Thalassotalea fonticola</name>
    <dbReference type="NCBI Taxonomy" id="3065649"/>
    <lineage>
        <taxon>Bacteria</taxon>
        <taxon>Pseudomonadati</taxon>
        <taxon>Pseudomonadota</taxon>
        <taxon>Gammaproteobacteria</taxon>
        <taxon>Alteromonadales</taxon>
        <taxon>Colwelliaceae</taxon>
        <taxon>Thalassotalea</taxon>
    </lineage>
</organism>
<dbReference type="EMBL" id="CP136600">
    <property type="protein sequence ID" value="WOH38334.1"/>
    <property type="molecule type" value="Genomic_DNA"/>
</dbReference>
<evidence type="ECO:0000259" key="1">
    <source>
        <dbReference type="PROSITE" id="PS51186"/>
    </source>
</evidence>
<dbReference type="Proteomes" id="UP001301442">
    <property type="component" value="Chromosome"/>
</dbReference>
<dbReference type="RefSeq" id="WP_348397106.1">
    <property type="nucleotide sequence ID" value="NZ_CP136600.1"/>
</dbReference>
<keyword evidence="2" id="KW-0012">Acyltransferase</keyword>
<evidence type="ECO:0000313" key="2">
    <source>
        <dbReference type="EMBL" id="WOH38334.1"/>
    </source>
</evidence>